<protein>
    <submittedName>
        <fullName evidence="2">Uncharacterized protein</fullName>
    </submittedName>
</protein>
<sequence>MHETSVASSKVFSHSQTRQRQRQQSPLLPLQVFDNKCMTMIPFSGAASAAAPSGALWMRLGGFVPVNSLVKALSCGGSSFGVVRPRAVIVGNGVVSCSSLIIINHQPSHHNRYGPRVRMQACH</sequence>
<dbReference type="EMBL" id="CAICTM010000726">
    <property type="protein sequence ID" value="CAB9515613.1"/>
    <property type="molecule type" value="Genomic_DNA"/>
</dbReference>
<feature type="compositionally biased region" description="Low complexity" evidence="1">
    <location>
        <begin position="15"/>
        <end position="26"/>
    </location>
</feature>
<feature type="region of interest" description="Disordered" evidence="1">
    <location>
        <begin position="1"/>
        <end position="26"/>
    </location>
</feature>
<proteinExistence type="predicted"/>
<comment type="caution">
    <text evidence="2">The sequence shown here is derived from an EMBL/GenBank/DDBJ whole genome shotgun (WGS) entry which is preliminary data.</text>
</comment>
<name>A0A9N8E7A5_9STRA</name>
<accession>A0A9N8E7A5</accession>
<evidence type="ECO:0000313" key="2">
    <source>
        <dbReference type="EMBL" id="CAB9515613.1"/>
    </source>
</evidence>
<feature type="compositionally biased region" description="Polar residues" evidence="1">
    <location>
        <begin position="1"/>
        <end position="14"/>
    </location>
</feature>
<reference evidence="2" key="1">
    <citation type="submission" date="2020-06" db="EMBL/GenBank/DDBJ databases">
        <authorList>
            <consortium name="Plant Systems Biology data submission"/>
        </authorList>
    </citation>
    <scope>NUCLEOTIDE SEQUENCE</scope>
    <source>
        <strain evidence="2">D6</strain>
    </source>
</reference>
<dbReference type="Proteomes" id="UP001153069">
    <property type="component" value="Unassembled WGS sequence"/>
</dbReference>
<evidence type="ECO:0000256" key="1">
    <source>
        <dbReference type="SAM" id="MobiDB-lite"/>
    </source>
</evidence>
<evidence type="ECO:0000313" key="3">
    <source>
        <dbReference type="Proteomes" id="UP001153069"/>
    </source>
</evidence>
<gene>
    <name evidence="2" type="ORF">SEMRO_727_G193591.1</name>
</gene>
<organism evidence="2 3">
    <name type="scientific">Seminavis robusta</name>
    <dbReference type="NCBI Taxonomy" id="568900"/>
    <lineage>
        <taxon>Eukaryota</taxon>
        <taxon>Sar</taxon>
        <taxon>Stramenopiles</taxon>
        <taxon>Ochrophyta</taxon>
        <taxon>Bacillariophyta</taxon>
        <taxon>Bacillariophyceae</taxon>
        <taxon>Bacillariophycidae</taxon>
        <taxon>Naviculales</taxon>
        <taxon>Naviculaceae</taxon>
        <taxon>Seminavis</taxon>
    </lineage>
</organism>
<dbReference type="AlphaFoldDB" id="A0A9N8E7A5"/>
<keyword evidence="3" id="KW-1185">Reference proteome</keyword>